<dbReference type="GO" id="GO:0003779">
    <property type="term" value="F:actin binding"/>
    <property type="evidence" value="ECO:0007669"/>
    <property type="project" value="InterPro"/>
</dbReference>
<proteinExistence type="inferred from homology"/>
<keyword evidence="8" id="KW-1185">Reference proteome</keyword>
<protein>
    <recommendedName>
        <fullName evidence="4">NAB domain-containing protein</fullName>
    </recommendedName>
</protein>
<dbReference type="InterPro" id="IPR051861">
    <property type="entry name" value="NET_actin-binding_domain"/>
</dbReference>
<comment type="caution">
    <text evidence="6">The sequence shown here is derived from an EMBL/GenBank/DDBJ whole genome shotgun (WGS) entry which is preliminary data.</text>
</comment>
<keyword evidence="1 3" id="KW-0175">Coiled coil</keyword>
<dbReference type="EMBL" id="SZYD01001901">
    <property type="protein sequence ID" value="KAD0176503.1"/>
    <property type="molecule type" value="Genomic_DNA"/>
</dbReference>
<evidence type="ECO:0000259" key="4">
    <source>
        <dbReference type="PROSITE" id="PS51774"/>
    </source>
</evidence>
<evidence type="ECO:0000313" key="5">
    <source>
        <dbReference type="EMBL" id="KAD0176503.1"/>
    </source>
</evidence>
<organism evidence="6 8">
    <name type="scientific">Mikania micrantha</name>
    <name type="common">bitter vine</name>
    <dbReference type="NCBI Taxonomy" id="192012"/>
    <lineage>
        <taxon>Eukaryota</taxon>
        <taxon>Viridiplantae</taxon>
        <taxon>Streptophyta</taxon>
        <taxon>Embryophyta</taxon>
        <taxon>Tracheophyta</taxon>
        <taxon>Spermatophyta</taxon>
        <taxon>Magnoliopsida</taxon>
        <taxon>eudicotyledons</taxon>
        <taxon>Gunneridae</taxon>
        <taxon>Pentapetalae</taxon>
        <taxon>asterids</taxon>
        <taxon>campanulids</taxon>
        <taxon>Asterales</taxon>
        <taxon>Asteraceae</taxon>
        <taxon>Asteroideae</taxon>
        <taxon>Heliantheae alliance</taxon>
        <taxon>Eupatorieae</taxon>
        <taxon>Mikania</taxon>
    </lineage>
</organism>
<evidence type="ECO:0000313" key="6">
    <source>
        <dbReference type="EMBL" id="KAD2230176.1"/>
    </source>
</evidence>
<dbReference type="EMBL" id="SZYD01000068">
    <property type="protein sequence ID" value="KAD2230176.1"/>
    <property type="molecule type" value="Genomic_DNA"/>
</dbReference>
<dbReference type="GO" id="GO:0005774">
    <property type="term" value="C:vacuolar membrane"/>
    <property type="evidence" value="ECO:0007669"/>
    <property type="project" value="TreeGrafter"/>
</dbReference>
<dbReference type="EMBL" id="SZYD01000005">
    <property type="protein sequence ID" value="KAD6120171.1"/>
    <property type="molecule type" value="Genomic_DNA"/>
</dbReference>
<comment type="similarity">
    <text evidence="2">Belongs to the NET family.</text>
</comment>
<reference evidence="6 8" key="1">
    <citation type="submission" date="2019-05" db="EMBL/GenBank/DDBJ databases">
        <title>Mikania micrantha, genome provides insights into the molecular mechanism of rapid growth.</title>
        <authorList>
            <person name="Liu B."/>
        </authorList>
    </citation>
    <scope>NUCLEOTIDE SEQUENCE [LARGE SCALE GENOMIC DNA]</scope>
    <source>
        <strain evidence="6">NLD-2019</strain>
        <tissue evidence="6">Leaf</tissue>
    </source>
</reference>
<feature type="domain" description="NAB" evidence="4">
    <location>
        <begin position="10"/>
        <end position="92"/>
    </location>
</feature>
<evidence type="ECO:0000313" key="7">
    <source>
        <dbReference type="EMBL" id="KAD6120171.1"/>
    </source>
</evidence>
<evidence type="ECO:0000256" key="2">
    <source>
        <dbReference type="ARBA" id="ARBA00038006"/>
    </source>
</evidence>
<dbReference type="PROSITE" id="PS51774">
    <property type="entry name" value="NAB"/>
    <property type="match status" value="1"/>
</dbReference>
<name>A0A5N6LK63_9ASTR</name>
<dbReference type="PANTHER" id="PTHR32258">
    <property type="entry name" value="PROTEIN NETWORKED 4A"/>
    <property type="match status" value="1"/>
</dbReference>
<gene>
    <name evidence="7" type="ORF">E3N88_11442</name>
    <name evidence="6" type="ORF">E3N88_41592</name>
    <name evidence="5" type="ORF">E3N88_44683</name>
</gene>
<sequence>MVVSNKLSANWWWFDSQNKSMTRHSPWLLSTLAELDEKTESMLKLIEQEADSFAKRAEMYYMKRPELITIVEDLYRSHRALALHYDQATRFELDSSTRLLTQHQTSHSITDVDKSYDSFSDSIHDQDFNESETDDHQIWYEESSSETNRDELVNLREEIDRLKEENKIQKKMLVEKDEEKREAIRQLSLCVDSIKQENLNFKKRYVKDHSKMQMKSSSIFSRVFWEMMFYE</sequence>
<dbReference type="PANTHER" id="PTHR32258:SF28">
    <property type="entry name" value="PROTEIN NETWORKED 3A-RELATED"/>
    <property type="match status" value="1"/>
</dbReference>
<dbReference type="Pfam" id="PF07765">
    <property type="entry name" value="KIP1"/>
    <property type="match status" value="1"/>
</dbReference>
<evidence type="ECO:0000313" key="8">
    <source>
        <dbReference type="Proteomes" id="UP000326396"/>
    </source>
</evidence>
<dbReference type="InterPro" id="IPR011684">
    <property type="entry name" value="NAB"/>
</dbReference>
<dbReference type="Proteomes" id="UP000326396">
    <property type="component" value="Linkage Group LG13"/>
</dbReference>
<evidence type="ECO:0000256" key="1">
    <source>
        <dbReference type="ARBA" id="ARBA00023054"/>
    </source>
</evidence>
<evidence type="ECO:0000256" key="3">
    <source>
        <dbReference type="SAM" id="Coils"/>
    </source>
</evidence>
<accession>A0A5N6LK63</accession>
<dbReference type="AlphaFoldDB" id="A0A5N6LK63"/>
<feature type="coiled-coil region" evidence="3">
    <location>
        <begin position="145"/>
        <end position="179"/>
    </location>
</feature>
<dbReference type="OrthoDB" id="2019833at2759"/>